<dbReference type="Proteomes" id="UP000240418">
    <property type="component" value="Unassembled WGS sequence"/>
</dbReference>
<dbReference type="Gene3D" id="3.30.420.40">
    <property type="match status" value="2"/>
</dbReference>
<feature type="domain" description="Carbohydrate kinase FGGY C-terminal" evidence="5">
    <location>
        <begin position="255"/>
        <end position="427"/>
    </location>
</feature>
<comment type="similarity">
    <text evidence="1">Belongs to the FGGY kinase family.</text>
</comment>
<dbReference type="SUPFAM" id="SSF53067">
    <property type="entry name" value="Actin-like ATPase domain"/>
    <property type="match status" value="1"/>
</dbReference>
<evidence type="ECO:0000313" key="7">
    <source>
        <dbReference type="Proteomes" id="UP000240418"/>
    </source>
</evidence>
<evidence type="ECO:0000259" key="4">
    <source>
        <dbReference type="Pfam" id="PF00370"/>
    </source>
</evidence>
<dbReference type="PANTHER" id="PTHR43095:SF3">
    <property type="entry name" value="L-XYLULOSE_3-KETO-L-GULONATE KINASE"/>
    <property type="match status" value="1"/>
</dbReference>
<dbReference type="GO" id="GO:0005975">
    <property type="term" value="P:carbohydrate metabolic process"/>
    <property type="evidence" value="ECO:0007669"/>
    <property type="project" value="InterPro"/>
</dbReference>
<dbReference type="InterPro" id="IPR050406">
    <property type="entry name" value="FGGY_Carb_Kinase"/>
</dbReference>
<evidence type="ECO:0000313" key="6">
    <source>
        <dbReference type="EMBL" id="PSL18892.1"/>
    </source>
</evidence>
<evidence type="ECO:0000256" key="1">
    <source>
        <dbReference type="ARBA" id="ARBA00009156"/>
    </source>
</evidence>
<proteinExistence type="inferred from homology"/>
<keyword evidence="3 6" id="KW-0418">Kinase</keyword>
<evidence type="ECO:0000256" key="3">
    <source>
        <dbReference type="ARBA" id="ARBA00022777"/>
    </source>
</evidence>
<accession>A0A2P8FB63</accession>
<gene>
    <name evidence="6" type="ORF">CLV88_10870</name>
</gene>
<dbReference type="Pfam" id="PF21546">
    <property type="entry name" value="FGGY_C_2"/>
    <property type="match status" value="1"/>
</dbReference>
<dbReference type="RefSeq" id="WP_106608886.1">
    <property type="nucleotide sequence ID" value="NZ_PYGJ01000008.1"/>
</dbReference>
<dbReference type="EMBL" id="PYGJ01000008">
    <property type="protein sequence ID" value="PSL18892.1"/>
    <property type="molecule type" value="Genomic_DNA"/>
</dbReference>
<dbReference type="InterPro" id="IPR049382">
    <property type="entry name" value="FGGY_C_2"/>
</dbReference>
<dbReference type="CDD" id="cd07772">
    <property type="entry name" value="ASKHA_NBD_FGGY_NaCK-like"/>
    <property type="match status" value="1"/>
</dbReference>
<sequence>MTHPVATRNNIAVIDVGKTNAKLALVDGLSMTEIAVVTRPNDVRSTPPYPHFDLQGHWAFFLRNLKVFHAEYGVDAISVTTHGASIVLLQEDGSLATAMLDYEHDGPDSLVAEYDRLRPDFAETGSPRLAGGLNVGAQLHWLFENDPTLMARTKHIITYPQYWGYQLTGKLACDVTSLGCHTDLWNPWEGRPSSLVSRLGISEKLAPAQSASDVLGWLKPDICEVTGMQPGTPVACGIHDSNASLVPHLNQNVGAFSVVSTGTWVVCMAVGGTSRQLDSDRDTLVNVNAYGTPVPSARFMGGREYEVMRAGAEVTPTSGDRATVLANEIMLLPSVVTSSGPFSGRDMRWNGPPASDGQRIYALSLYLAMMTDVCLRLAGGKGKTIIEGPFAQNADYLDMLAEIRPDGIAIASSRTGTSVGAAMLLTEAKAPDVAGARVHSPRGELASYARRWRNLVDTTT</sequence>
<dbReference type="InterPro" id="IPR018484">
    <property type="entry name" value="FGGY_N"/>
</dbReference>
<dbReference type="InterPro" id="IPR043129">
    <property type="entry name" value="ATPase_NBD"/>
</dbReference>
<dbReference type="Pfam" id="PF00370">
    <property type="entry name" value="FGGY_N"/>
    <property type="match status" value="1"/>
</dbReference>
<keyword evidence="2" id="KW-0808">Transferase</keyword>
<name>A0A2P8FB63_9RHOB</name>
<evidence type="ECO:0000256" key="2">
    <source>
        <dbReference type="ARBA" id="ARBA00022679"/>
    </source>
</evidence>
<keyword evidence="7" id="KW-1185">Reference proteome</keyword>
<comment type="caution">
    <text evidence="6">The sequence shown here is derived from an EMBL/GenBank/DDBJ whole genome shotgun (WGS) entry which is preliminary data.</text>
</comment>
<dbReference type="GO" id="GO:0016301">
    <property type="term" value="F:kinase activity"/>
    <property type="evidence" value="ECO:0007669"/>
    <property type="project" value="UniProtKB-KW"/>
</dbReference>
<dbReference type="AlphaFoldDB" id="A0A2P8FB63"/>
<feature type="domain" description="Carbohydrate kinase FGGY N-terminal" evidence="4">
    <location>
        <begin position="12"/>
        <end position="246"/>
    </location>
</feature>
<dbReference type="PANTHER" id="PTHR43095">
    <property type="entry name" value="SUGAR KINASE"/>
    <property type="match status" value="1"/>
</dbReference>
<organism evidence="6 7">
    <name type="scientific">Shimia abyssi</name>
    <dbReference type="NCBI Taxonomy" id="1662395"/>
    <lineage>
        <taxon>Bacteria</taxon>
        <taxon>Pseudomonadati</taxon>
        <taxon>Pseudomonadota</taxon>
        <taxon>Alphaproteobacteria</taxon>
        <taxon>Rhodobacterales</taxon>
        <taxon>Roseobacteraceae</taxon>
    </lineage>
</organism>
<protein>
    <submittedName>
        <fullName evidence="6">Sugar (Pentulose or hexulose) kinase</fullName>
    </submittedName>
</protein>
<evidence type="ECO:0000259" key="5">
    <source>
        <dbReference type="Pfam" id="PF21546"/>
    </source>
</evidence>
<reference evidence="6 7" key="1">
    <citation type="submission" date="2018-03" db="EMBL/GenBank/DDBJ databases">
        <title>Genomic Encyclopedia of Archaeal and Bacterial Type Strains, Phase II (KMG-II): from individual species to whole genera.</title>
        <authorList>
            <person name="Goeker M."/>
        </authorList>
    </citation>
    <scope>NUCLEOTIDE SEQUENCE [LARGE SCALE GENOMIC DNA]</scope>
    <source>
        <strain evidence="6 7">DSM 100673</strain>
    </source>
</reference>
<dbReference type="OrthoDB" id="9786272at2"/>